<dbReference type="PANTHER" id="PTHR12526">
    <property type="entry name" value="GLYCOSYLTRANSFERASE"/>
    <property type="match status" value="1"/>
</dbReference>
<protein>
    <submittedName>
        <fullName evidence="3">Glycosyltransferase</fullName>
    </submittedName>
</protein>
<dbReference type="GO" id="GO:1901135">
    <property type="term" value="P:carbohydrate derivative metabolic process"/>
    <property type="evidence" value="ECO:0007669"/>
    <property type="project" value="UniProtKB-ARBA"/>
</dbReference>
<dbReference type="Pfam" id="PF13439">
    <property type="entry name" value="Glyco_transf_4"/>
    <property type="match status" value="1"/>
</dbReference>
<dbReference type="Proteomes" id="UP000293483">
    <property type="component" value="Unassembled WGS sequence"/>
</dbReference>
<reference evidence="3 4" key="1">
    <citation type="submission" date="2019-02" db="EMBL/GenBank/DDBJ databases">
        <title>The Batch Genome Submission of Acinetobacter spp. strains.</title>
        <authorList>
            <person name="Qin J."/>
            <person name="Hu Y."/>
            <person name="Ye H."/>
            <person name="Wei L."/>
            <person name="Feng Y."/>
            <person name="Zong Z."/>
        </authorList>
    </citation>
    <scope>NUCLEOTIDE SEQUENCE [LARGE SCALE GENOMIC DNA]</scope>
    <source>
        <strain evidence="3 4">WCHABo060081</strain>
    </source>
</reference>
<dbReference type="InterPro" id="IPR028098">
    <property type="entry name" value="Glyco_trans_4-like_N"/>
</dbReference>
<evidence type="ECO:0000313" key="3">
    <source>
        <dbReference type="EMBL" id="RZG67113.1"/>
    </source>
</evidence>
<dbReference type="STRING" id="202951.GCA_001485025_02577"/>
<organism evidence="3 4">
    <name type="scientific">Acinetobacter bouvetii</name>
    <dbReference type="NCBI Taxonomy" id="202951"/>
    <lineage>
        <taxon>Bacteria</taxon>
        <taxon>Pseudomonadati</taxon>
        <taxon>Pseudomonadota</taxon>
        <taxon>Gammaproteobacteria</taxon>
        <taxon>Moraxellales</taxon>
        <taxon>Moraxellaceae</taxon>
        <taxon>Acinetobacter</taxon>
    </lineage>
</organism>
<dbReference type="Pfam" id="PF00534">
    <property type="entry name" value="Glycos_transf_1"/>
    <property type="match status" value="1"/>
</dbReference>
<gene>
    <name evidence="3" type="ORF">EXE25_08320</name>
</gene>
<keyword evidence="3" id="KW-0808">Transferase</keyword>
<dbReference type="PANTHER" id="PTHR12526:SF630">
    <property type="entry name" value="GLYCOSYLTRANSFERASE"/>
    <property type="match status" value="1"/>
</dbReference>
<comment type="caution">
    <text evidence="3">The sequence shown here is derived from an EMBL/GenBank/DDBJ whole genome shotgun (WGS) entry which is preliminary data.</text>
</comment>
<accession>A0A4Q7AY76</accession>
<dbReference type="AlphaFoldDB" id="A0A4Q7AY76"/>
<dbReference type="EMBL" id="SGSU01000008">
    <property type="protein sequence ID" value="RZG67113.1"/>
    <property type="molecule type" value="Genomic_DNA"/>
</dbReference>
<dbReference type="RefSeq" id="WP_130145405.1">
    <property type="nucleotide sequence ID" value="NZ_SGSU01000008.1"/>
</dbReference>
<dbReference type="GO" id="GO:0016757">
    <property type="term" value="F:glycosyltransferase activity"/>
    <property type="evidence" value="ECO:0007669"/>
    <property type="project" value="InterPro"/>
</dbReference>
<evidence type="ECO:0000259" key="1">
    <source>
        <dbReference type="Pfam" id="PF00534"/>
    </source>
</evidence>
<name>A0A4Q7AY76_9GAMM</name>
<dbReference type="SUPFAM" id="SSF53756">
    <property type="entry name" value="UDP-Glycosyltransferase/glycogen phosphorylase"/>
    <property type="match status" value="1"/>
</dbReference>
<proteinExistence type="predicted"/>
<dbReference type="Gene3D" id="3.40.50.2000">
    <property type="entry name" value="Glycogen Phosphorylase B"/>
    <property type="match status" value="2"/>
</dbReference>
<evidence type="ECO:0000313" key="4">
    <source>
        <dbReference type="Proteomes" id="UP000293483"/>
    </source>
</evidence>
<feature type="domain" description="Glycosyltransferase subfamily 4-like N-terminal" evidence="2">
    <location>
        <begin position="12"/>
        <end position="167"/>
    </location>
</feature>
<feature type="domain" description="Glycosyl transferase family 1" evidence="1">
    <location>
        <begin position="177"/>
        <end position="325"/>
    </location>
</feature>
<evidence type="ECO:0000259" key="2">
    <source>
        <dbReference type="Pfam" id="PF13439"/>
    </source>
</evidence>
<dbReference type="InterPro" id="IPR001296">
    <property type="entry name" value="Glyco_trans_1"/>
</dbReference>
<sequence length="356" mass="39647">MKVMLLITGLGMGGAEKVVCELADKLYESGQEVCLVYFTGDIVRRPVHQNIKLYKMPLSSGISAFKSLYSLLKLVDQVQPDVIHAHMFHANIMARLVKLFRKSVRVICSSHSNFEGGRLRMAIYALTENLCDVHTNVSDNASRALMQAGAVKKKKILTVYNGIDSNRYKYDPDLRASTRQQLKIADDTKIIMTIGRIDTPKDYPTLLKAFKIIAATEKDAFLLIVGDGPKRQEMENLANVLGIENRLQFLGIRNDITALLNASDVFVSSSAWEGFGLAILEAMLCERPIAATSTDGAVELLQSNLVEIGKPEALAKIIENSLNSAQKNWVYPKAESFDWKYILTQWLNLYQANAGK</sequence>